<protein>
    <submittedName>
        <fullName evidence="2">Uncharacterized protein</fullName>
    </submittedName>
</protein>
<feature type="transmembrane region" description="Helical" evidence="1">
    <location>
        <begin position="139"/>
        <end position="157"/>
    </location>
</feature>
<feature type="transmembrane region" description="Helical" evidence="1">
    <location>
        <begin position="177"/>
        <end position="195"/>
    </location>
</feature>
<dbReference type="EMBL" id="JBJUIK010000011">
    <property type="protein sequence ID" value="KAL3512616.1"/>
    <property type="molecule type" value="Genomic_DNA"/>
</dbReference>
<accession>A0ABD2YZC4</accession>
<name>A0ABD2YZC4_9GENT</name>
<evidence type="ECO:0000313" key="2">
    <source>
        <dbReference type="EMBL" id="KAL3512616.1"/>
    </source>
</evidence>
<reference evidence="2 3" key="1">
    <citation type="submission" date="2024-11" db="EMBL/GenBank/DDBJ databases">
        <title>A near-complete genome assembly of Cinchona calisaya.</title>
        <authorList>
            <person name="Lian D.C."/>
            <person name="Zhao X.W."/>
            <person name="Wei L."/>
        </authorList>
    </citation>
    <scope>NUCLEOTIDE SEQUENCE [LARGE SCALE GENOMIC DNA]</scope>
    <source>
        <tissue evidence="2">Nenye</tissue>
    </source>
</reference>
<gene>
    <name evidence="2" type="ORF">ACH5RR_025333</name>
</gene>
<evidence type="ECO:0000313" key="3">
    <source>
        <dbReference type="Proteomes" id="UP001630127"/>
    </source>
</evidence>
<keyword evidence="1" id="KW-0472">Membrane</keyword>
<keyword evidence="3" id="KW-1185">Reference proteome</keyword>
<dbReference type="AlphaFoldDB" id="A0ABD2YZC4"/>
<comment type="caution">
    <text evidence="2">The sequence shown here is derived from an EMBL/GenBank/DDBJ whole genome shotgun (WGS) entry which is preliminary data.</text>
</comment>
<sequence>MLDHEKSGTEGAVRFVTVMWVPQQHGSRSTPMVMGLKDCKPYKGNLPKGINGELVHVTAFAYHSTASPSLTSATTSTSPRRHANLRDGILATVGPGLGFSDIILGIVKKKVQRLSMGSRCNLGSIEDLKFVYMTSFTKIMTVVAFVLSVGSTCLWGRMLDMKRRAYGRLTYSDWSPFVAQVILALLKFVSVLYKFKLGAGGDNPFITDYSYVPLMLGTAASLFDSRDDDRNDHHN</sequence>
<proteinExistence type="predicted"/>
<dbReference type="Proteomes" id="UP001630127">
    <property type="component" value="Unassembled WGS sequence"/>
</dbReference>
<keyword evidence="1" id="KW-1133">Transmembrane helix</keyword>
<organism evidence="2 3">
    <name type="scientific">Cinchona calisaya</name>
    <dbReference type="NCBI Taxonomy" id="153742"/>
    <lineage>
        <taxon>Eukaryota</taxon>
        <taxon>Viridiplantae</taxon>
        <taxon>Streptophyta</taxon>
        <taxon>Embryophyta</taxon>
        <taxon>Tracheophyta</taxon>
        <taxon>Spermatophyta</taxon>
        <taxon>Magnoliopsida</taxon>
        <taxon>eudicotyledons</taxon>
        <taxon>Gunneridae</taxon>
        <taxon>Pentapetalae</taxon>
        <taxon>asterids</taxon>
        <taxon>lamiids</taxon>
        <taxon>Gentianales</taxon>
        <taxon>Rubiaceae</taxon>
        <taxon>Cinchonoideae</taxon>
        <taxon>Cinchoneae</taxon>
        <taxon>Cinchona</taxon>
    </lineage>
</organism>
<evidence type="ECO:0000256" key="1">
    <source>
        <dbReference type="SAM" id="Phobius"/>
    </source>
</evidence>
<keyword evidence="1" id="KW-0812">Transmembrane</keyword>